<keyword evidence="1" id="KW-1133">Transmembrane helix</keyword>
<keyword evidence="1" id="KW-0812">Transmembrane</keyword>
<proteinExistence type="predicted"/>
<feature type="transmembrane region" description="Helical" evidence="1">
    <location>
        <begin position="42"/>
        <end position="60"/>
    </location>
</feature>
<reference evidence="2 3" key="1">
    <citation type="submission" date="2019-02" db="EMBL/GenBank/DDBJ databases">
        <title>Prokaryotic population dynamics and viral predation in marine succession experiment using metagenomics: the confinement effect.</title>
        <authorList>
            <person name="Haro-Moreno J.M."/>
            <person name="Rodriguez-Valera F."/>
            <person name="Lopez-Perez M."/>
        </authorList>
    </citation>
    <scope>NUCLEOTIDE SEQUENCE [LARGE SCALE GENOMIC DNA]</scope>
    <source>
        <strain evidence="2">MED-G160</strain>
    </source>
</reference>
<protein>
    <submittedName>
        <fullName evidence="2">Uncharacterized protein</fullName>
    </submittedName>
</protein>
<evidence type="ECO:0000313" key="3">
    <source>
        <dbReference type="Proteomes" id="UP000318710"/>
    </source>
</evidence>
<keyword evidence="1" id="KW-0472">Membrane</keyword>
<dbReference type="EMBL" id="SHBF01000010">
    <property type="protein sequence ID" value="RZO27776.1"/>
    <property type="molecule type" value="Genomic_DNA"/>
</dbReference>
<accession>A0A520N2W1</accession>
<evidence type="ECO:0000313" key="2">
    <source>
        <dbReference type="EMBL" id="RZO27776.1"/>
    </source>
</evidence>
<feature type="transmembrane region" description="Helical" evidence="1">
    <location>
        <begin position="67"/>
        <end position="90"/>
    </location>
</feature>
<feature type="transmembrane region" description="Helical" evidence="1">
    <location>
        <begin position="110"/>
        <end position="128"/>
    </location>
</feature>
<gene>
    <name evidence="2" type="ORF">EVA93_02350</name>
</gene>
<comment type="caution">
    <text evidence="2">The sequence shown here is derived from an EMBL/GenBank/DDBJ whole genome shotgun (WGS) entry which is preliminary data.</text>
</comment>
<sequence>MTSKYLTTICLLLGTILPLIVDTGSTHLLNTNWDAHSRVHEVWRLSTNIFIAAIGLYLLWISNYLLLPALLSSCIVLGFFSAIFTMSLYGGVPIGEGIEEPNPFGIPANIFVFLIIAIIQSVSFIFLFKNR</sequence>
<name>A0A520N2W1_9GAMM</name>
<dbReference type="Proteomes" id="UP000318710">
    <property type="component" value="Unassembled WGS sequence"/>
</dbReference>
<dbReference type="AlphaFoldDB" id="A0A520N2W1"/>
<evidence type="ECO:0000256" key="1">
    <source>
        <dbReference type="SAM" id="Phobius"/>
    </source>
</evidence>
<organism evidence="2 3">
    <name type="scientific">SAR86 cluster bacterium</name>
    <dbReference type="NCBI Taxonomy" id="2030880"/>
    <lineage>
        <taxon>Bacteria</taxon>
        <taxon>Pseudomonadati</taxon>
        <taxon>Pseudomonadota</taxon>
        <taxon>Gammaproteobacteria</taxon>
        <taxon>SAR86 cluster</taxon>
    </lineage>
</organism>